<evidence type="ECO:0000256" key="4">
    <source>
        <dbReference type="ARBA" id="ARBA00022840"/>
    </source>
</evidence>
<evidence type="ECO:0000259" key="7">
    <source>
        <dbReference type="PROSITE" id="PS50011"/>
    </source>
</evidence>
<dbReference type="InterPro" id="IPR050339">
    <property type="entry name" value="CC_SR_Kinase"/>
</dbReference>
<proteinExistence type="inferred from homology"/>
<evidence type="ECO:0000256" key="6">
    <source>
        <dbReference type="PROSITE-ProRule" id="PRU10141"/>
    </source>
</evidence>
<name>A0AA40BDY6_9PEZI</name>
<keyword evidence="1" id="KW-0808">Transferase</keyword>
<dbReference type="Proteomes" id="UP001172159">
    <property type="component" value="Unassembled WGS sequence"/>
</dbReference>
<sequence>MVSSSLGMAKEALFYLIPQDDESRTIVKDNPKYQSRCKSILSLRVEAGNSSRHPGRVLSLGRLKQINHIVLYLQGMPEQQCSFQLSPAGELMLEDATTGHHTTIRCTDSRGNIIDKYRLQGDPRRRVIPMDRNLPLFIWLGSKIHFRFVWGDSFIRNVDTARKALFSIAEKTKVVGGATLQPQRSLNPAQIEIEPKSPNAPVVPIDLDKQPLRQTHTYKVLGEGAFGRVSLAVDLASGELFAVKECKKRTKKADFKVEVEQLAKLRHPNIVKLEHHQGWVEGMTVQIFLPLYDGSLTKLLPEHRCGREFPSKPPKWLGHFIDQVLSGLAFMHDKKIMHRDLKPDNILYKGSGSQLTFVISDFGLATSAKNIKDVGGTLVYLAPEATREGIMTRATDVYAFGLLLLEVLGRYCPREGDARFLSVADWRKKLETNLKLTTLKEKCRKYQDRAPLRNPFLAGFEARHGRVQSLSDCKLLRPSVEEILREDLKKRSTAAEARVGLLKDYEPSMLAKERKVVRDRR</sequence>
<dbReference type="Gene3D" id="1.10.510.10">
    <property type="entry name" value="Transferase(Phosphotransferase) domain 1"/>
    <property type="match status" value="1"/>
</dbReference>
<evidence type="ECO:0000256" key="5">
    <source>
        <dbReference type="ARBA" id="ARBA00037982"/>
    </source>
</evidence>
<evidence type="ECO:0000313" key="9">
    <source>
        <dbReference type="Proteomes" id="UP001172159"/>
    </source>
</evidence>
<dbReference type="SUPFAM" id="SSF56112">
    <property type="entry name" value="Protein kinase-like (PK-like)"/>
    <property type="match status" value="1"/>
</dbReference>
<dbReference type="InterPro" id="IPR000719">
    <property type="entry name" value="Prot_kinase_dom"/>
</dbReference>
<evidence type="ECO:0000256" key="2">
    <source>
        <dbReference type="ARBA" id="ARBA00022741"/>
    </source>
</evidence>
<comment type="caution">
    <text evidence="8">The sequence shown here is derived from an EMBL/GenBank/DDBJ whole genome shotgun (WGS) entry which is preliminary data.</text>
</comment>
<protein>
    <submittedName>
        <fullName evidence="8">Kinase-like domain-containing protein</fullName>
    </submittedName>
</protein>
<dbReference type="GO" id="GO:0004672">
    <property type="term" value="F:protein kinase activity"/>
    <property type="evidence" value="ECO:0007669"/>
    <property type="project" value="InterPro"/>
</dbReference>
<keyword evidence="3 8" id="KW-0418">Kinase</keyword>
<dbReference type="PROSITE" id="PS00107">
    <property type="entry name" value="PROTEIN_KINASE_ATP"/>
    <property type="match status" value="1"/>
</dbReference>
<dbReference type="InterPro" id="IPR008271">
    <property type="entry name" value="Ser/Thr_kinase_AS"/>
</dbReference>
<comment type="similarity">
    <text evidence="5">Belongs to the protein kinase superfamily. Ser/Thr protein kinase family. GCN2 subfamily.</text>
</comment>
<evidence type="ECO:0000256" key="3">
    <source>
        <dbReference type="ARBA" id="ARBA00022777"/>
    </source>
</evidence>
<keyword evidence="9" id="KW-1185">Reference proteome</keyword>
<dbReference type="GO" id="GO:0005524">
    <property type="term" value="F:ATP binding"/>
    <property type="evidence" value="ECO:0007669"/>
    <property type="project" value="UniProtKB-UniRule"/>
</dbReference>
<dbReference type="InterPro" id="IPR011009">
    <property type="entry name" value="Kinase-like_dom_sf"/>
</dbReference>
<dbReference type="CDD" id="cd00180">
    <property type="entry name" value="PKc"/>
    <property type="match status" value="1"/>
</dbReference>
<dbReference type="AlphaFoldDB" id="A0AA40BDY6"/>
<evidence type="ECO:0000313" key="8">
    <source>
        <dbReference type="EMBL" id="KAK0732492.1"/>
    </source>
</evidence>
<evidence type="ECO:0000256" key="1">
    <source>
        <dbReference type="ARBA" id="ARBA00022679"/>
    </source>
</evidence>
<dbReference type="InterPro" id="IPR017441">
    <property type="entry name" value="Protein_kinase_ATP_BS"/>
</dbReference>
<dbReference type="EMBL" id="JAUKTV010000008">
    <property type="protein sequence ID" value="KAK0732492.1"/>
    <property type="molecule type" value="Genomic_DNA"/>
</dbReference>
<dbReference type="PROSITE" id="PS00108">
    <property type="entry name" value="PROTEIN_KINASE_ST"/>
    <property type="match status" value="1"/>
</dbReference>
<keyword evidence="4 6" id="KW-0067">ATP-binding</keyword>
<dbReference type="Pfam" id="PF00069">
    <property type="entry name" value="Pkinase"/>
    <property type="match status" value="1"/>
</dbReference>
<dbReference type="PROSITE" id="PS50011">
    <property type="entry name" value="PROTEIN_KINASE_DOM"/>
    <property type="match status" value="1"/>
</dbReference>
<dbReference type="SMART" id="SM00220">
    <property type="entry name" value="S_TKc"/>
    <property type="match status" value="1"/>
</dbReference>
<reference evidence="8" key="1">
    <citation type="submission" date="2023-06" db="EMBL/GenBank/DDBJ databases">
        <title>Genome-scale phylogeny and comparative genomics of the fungal order Sordariales.</title>
        <authorList>
            <consortium name="Lawrence Berkeley National Laboratory"/>
            <person name="Hensen N."/>
            <person name="Bonometti L."/>
            <person name="Westerberg I."/>
            <person name="Brannstrom I.O."/>
            <person name="Guillou S."/>
            <person name="Cros-Aarteil S."/>
            <person name="Calhoun S."/>
            <person name="Haridas S."/>
            <person name="Kuo A."/>
            <person name="Mondo S."/>
            <person name="Pangilinan J."/>
            <person name="Riley R."/>
            <person name="Labutti K."/>
            <person name="Andreopoulos B."/>
            <person name="Lipzen A."/>
            <person name="Chen C."/>
            <person name="Yanf M."/>
            <person name="Daum C."/>
            <person name="Ng V."/>
            <person name="Clum A."/>
            <person name="Steindorff A."/>
            <person name="Ohm R."/>
            <person name="Martin F."/>
            <person name="Silar P."/>
            <person name="Natvig D."/>
            <person name="Lalanne C."/>
            <person name="Gautier V."/>
            <person name="Ament-Velasquez S.L."/>
            <person name="Kruys A."/>
            <person name="Hutchinson M.I."/>
            <person name="Powell A.J."/>
            <person name="Barry K."/>
            <person name="Miller A.N."/>
            <person name="Grigoriev I.V."/>
            <person name="Debuchy R."/>
            <person name="Gladieux P."/>
            <person name="Thoren M.H."/>
            <person name="Johannesson H."/>
        </authorList>
    </citation>
    <scope>NUCLEOTIDE SEQUENCE</scope>
    <source>
        <strain evidence="8">CBS 540.89</strain>
    </source>
</reference>
<gene>
    <name evidence="8" type="ORF">B0T21DRAFT_452078</name>
</gene>
<dbReference type="GO" id="GO:0005737">
    <property type="term" value="C:cytoplasm"/>
    <property type="evidence" value="ECO:0007669"/>
    <property type="project" value="TreeGrafter"/>
</dbReference>
<dbReference type="PANTHER" id="PTHR11042">
    <property type="entry name" value="EUKARYOTIC TRANSLATION INITIATION FACTOR 2-ALPHA KINASE EIF2-ALPHA KINASE -RELATED"/>
    <property type="match status" value="1"/>
</dbReference>
<feature type="domain" description="Protein kinase" evidence="7">
    <location>
        <begin position="215"/>
        <end position="509"/>
    </location>
</feature>
<dbReference type="GO" id="GO:0005634">
    <property type="term" value="C:nucleus"/>
    <property type="evidence" value="ECO:0007669"/>
    <property type="project" value="TreeGrafter"/>
</dbReference>
<feature type="binding site" evidence="6">
    <location>
        <position position="244"/>
    </location>
    <ligand>
        <name>ATP</name>
        <dbReference type="ChEBI" id="CHEBI:30616"/>
    </ligand>
</feature>
<organism evidence="8 9">
    <name type="scientific">Apiosordaria backusii</name>
    <dbReference type="NCBI Taxonomy" id="314023"/>
    <lineage>
        <taxon>Eukaryota</taxon>
        <taxon>Fungi</taxon>
        <taxon>Dikarya</taxon>
        <taxon>Ascomycota</taxon>
        <taxon>Pezizomycotina</taxon>
        <taxon>Sordariomycetes</taxon>
        <taxon>Sordariomycetidae</taxon>
        <taxon>Sordariales</taxon>
        <taxon>Lasiosphaeriaceae</taxon>
        <taxon>Apiosordaria</taxon>
    </lineage>
</organism>
<accession>A0AA40BDY6</accession>
<keyword evidence="2 6" id="KW-0547">Nucleotide-binding</keyword>